<protein>
    <submittedName>
        <fullName evidence="1">DNA-3-methyladenine glycosylase I</fullName>
        <ecNumber evidence="1">3.2.2.20</ecNumber>
    </submittedName>
</protein>
<dbReference type="Gene3D" id="1.10.340.30">
    <property type="entry name" value="Hypothetical protein, domain 2"/>
    <property type="match status" value="1"/>
</dbReference>
<dbReference type="GO" id="GO:0008725">
    <property type="term" value="F:DNA-3-methyladenine glycosylase activity"/>
    <property type="evidence" value="ECO:0007669"/>
    <property type="project" value="UniProtKB-EC"/>
</dbReference>
<dbReference type="RefSeq" id="WP_229161150.1">
    <property type="nucleotide sequence ID" value="NZ_JAJEWP010000003.1"/>
</dbReference>
<evidence type="ECO:0000313" key="1">
    <source>
        <dbReference type="EMBL" id="MCC2617195.1"/>
    </source>
</evidence>
<dbReference type="PANTHER" id="PTHR30037:SF3">
    <property type="entry name" value="BLR0857 PROTEIN"/>
    <property type="match status" value="1"/>
</dbReference>
<dbReference type="Pfam" id="PF03352">
    <property type="entry name" value="Adenine_glyco"/>
    <property type="match status" value="1"/>
</dbReference>
<keyword evidence="1" id="KW-0378">Hydrolase</keyword>
<name>A0ABS8G9H5_9ALTE</name>
<dbReference type="EMBL" id="JAJEWP010000003">
    <property type="protein sequence ID" value="MCC2617195.1"/>
    <property type="molecule type" value="Genomic_DNA"/>
</dbReference>
<accession>A0ABS8G9H5</accession>
<dbReference type="Proteomes" id="UP001520878">
    <property type="component" value="Unassembled WGS sequence"/>
</dbReference>
<gene>
    <name evidence="1" type="ORF">LJ739_13155</name>
</gene>
<dbReference type="InterPro" id="IPR052891">
    <property type="entry name" value="DNA-3mA_glycosylase"/>
</dbReference>
<dbReference type="PANTHER" id="PTHR30037">
    <property type="entry name" value="DNA-3-METHYLADENINE GLYCOSYLASE 1"/>
    <property type="match status" value="1"/>
</dbReference>
<comment type="caution">
    <text evidence="1">The sequence shown here is derived from an EMBL/GenBank/DDBJ whole genome shotgun (WGS) entry which is preliminary data.</text>
</comment>
<dbReference type="EC" id="3.2.2.20" evidence="1"/>
<sequence length="242" mass="27327">MDHLESYQALYQRACERKGGPARLEAMLGEPLSPEALAQLGDDRILAEFTRKVFQSGFVWRVVDDKWSGFEAVFFDFDIEKVLLMSDEMLEKKAQDPRIIRNFNKVKTVRDNALMMADVARQHGSFARFLADWPASDIIGLWAYLKKHGSRLGGNTGAYALRMLGKDTFIISQDVEAYFRARNVVSGGINSKRNHQAIQQAFNQLQQQSGRSMQALSRIIAFSQGDNFMQPEAVESPASQVN</sequence>
<proteinExistence type="predicted"/>
<keyword evidence="1" id="KW-0326">Glycosidase</keyword>
<evidence type="ECO:0000313" key="2">
    <source>
        <dbReference type="Proteomes" id="UP001520878"/>
    </source>
</evidence>
<reference evidence="1 2" key="1">
    <citation type="submission" date="2021-10" db="EMBL/GenBank/DDBJ databases">
        <title>Draft genome of Aestuariibacter halophilus JC2043.</title>
        <authorList>
            <person name="Emsley S.A."/>
            <person name="Pfannmuller K.M."/>
            <person name="Ushijima B."/>
            <person name="Saw J.H."/>
            <person name="Videau P."/>
        </authorList>
    </citation>
    <scope>NUCLEOTIDE SEQUENCE [LARGE SCALE GENOMIC DNA]</scope>
    <source>
        <strain evidence="1 2">JC2043</strain>
    </source>
</reference>
<dbReference type="InterPro" id="IPR011257">
    <property type="entry name" value="DNA_glycosylase"/>
</dbReference>
<dbReference type="SUPFAM" id="SSF48150">
    <property type="entry name" value="DNA-glycosylase"/>
    <property type="match status" value="1"/>
</dbReference>
<keyword evidence="2" id="KW-1185">Reference proteome</keyword>
<organism evidence="1 2">
    <name type="scientific">Fluctibacter halophilus</name>
    <dbReference type="NCBI Taxonomy" id="226011"/>
    <lineage>
        <taxon>Bacteria</taxon>
        <taxon>Pseudomonadati</taxon>
        <taxon>Pseudomonadota</taxon>
        <taxon>Gammaproteobacteria</taxon>
        <taxon>Alteromonadales</taxon>
        <taxon>Alteromonadaceae</taxon>
        <taxon>Fluctibacter</taxon>
    </lineage>
</organism>
<dbReference type="InterPro" id="IPR005019">
    <property type="entry name" value="Adenine_glyco"/>
</dbReference>